<comment type="caution">
    <text evidence="2">The sequence shown here is derived from an EMBL/GenBank/DDBJ whole genome shotgun (WGS) entry which is preliminary data.</text>
</comment>
<name>A0A2D0N1T7_FLAN2</name>
<dbReference type="AlphaFoldDB" id="A0A2D0N1T7"/>
<dbReference type="RefSeq" id="WP_099154147.1">
    <property type="nucleotide sequence ID" value="NZ_PDUD01000040.1"/>
</dbReference>
<sequence>MSFSVLITLLAFFLPADKAAVAPASSELFFETTTTGIGYGRPTAACDGVGICLVSASFNGKFEMKDNFGKADITFSRSGGVSRILAYSESMTKKTIEKQFSGKEFVMKDPYTGSIKMGEKSLKISIPAGSHKLTRTKAGFLIEIGG</sequence>
<evidence type="ECO:0000313" key="3">
    <source>
        <dbReference type="Proteomes" id="UP000223913"/>
    </source>
</evidence>
<feature type="chain" id="PRO_5012767941" evidence="1">
    <location>
        <begin position="20"/>
        <end position="146"/>
    </location>
</feature>
<feature type="signal peptide" evidence="1">
    <location>
        <begin position="1"/>
        <end position="19"/>
    </location>
</feature>
<evidence type="ECO:0000256" key="1">
    <source>
        <dbReference type="SAM" id="SignalP"/>
    </source>
</evidence>
<reference evidence="2 3" key="1">
    <citation type="submission" date="2017-10" db="EMBL/GenBank/DDBJ databases">
        <title>The draft genome sequence of Lewinella nigricans NBRC 102662.</title>
        <authorList>
            <person name="Wang K."/>
        </authorList>
    </citation>
    <scope>NUCLEOTIDE SEQUENCE [LARGE SCALE GENOMIC DNA]</scope>
    <source>
        <strain evidence="2 3">NBRC 102662</strain>
    </source>
</reference>
<keyword evidence="1" id="KW-0732">Signal</keyword>
<proteinExistence type="predicted"/>
<gene>
    <name evidence="2" type="ORF">CRP01_31965</name>
</gene>
<protein>
    <submittedName>
        <fullName evidence="2">Uncharacterized protein</fullName>
    </submittedName>
</protein>
<keyword evidence="3" id="KW-1185">Reference proteome</keyword>
<evidence type="ECO:0000313" key="2">
    <source>
        <dbReference type="EMBL" id="PHN02400.1"/>
    </source>
</evidence>
<accession>A0A2D0N1T7</accession>
<organism evidence="2 3">
    <name type="scientific">Flavilitoribacter nigricans (strain ATCC 23147 / DSM 23189 / NBRC 102662 / NCIMB 1420 / SS-2)</name>
    <name type="common">Lewinella nigricans</name>
    <dbReference type="NCBI Taxonomy" id="1122177"/>
    <lineage>
        <taxon>Bacteria</taxon>
        <taxon>Pseudomonadati</taxon>
        <taxon>Bacteroidota</taxon>
        <taxon>Saprospiria</taxon>
        <taxon>Saprospirales</taxon>
        <taxon>Lewinellaceae</taxon>
        <taxon>Flavilitoribacter</taxon>
    </lineage>
</organism>
<dbReference type="Proteomes" id="UP000223913">
    <property type="component" value="Unassembled WGS sequence"/>
</dbReference>
<dbReference type="EMBL" id="PDUD01000040">
    <property type="protein sequence ID" value="PHN02400.1"/>
    <property type="molecule type" value="Genomic_DNA"/>
</dbReference>